<evidence type="ECO:0000313" key="2">
    <source>
        <dbReference type="Proteomes" id="UP000830326"/>
    </source>
</evidence>
<dbReference type="EMBL" id="CP095075">
    <property type="protein sequence ID" value="UOR13733.1"/>
    <property type="molecule type" value="Genomic_DNA"/>
</dbReference>
<gene>
    <name evidence="1" type="ORF">MUO15_09980</name>
</gene>
<keyword evidence="2" id="KW-1185">Reference proteome</keyword>
<evidence type="ECO:0000313" key="1">
    <source>
        <dbReference type="EMBL" id="UOR13733.1"/>
    </source>
</evidence>
<name>A0ABY4HFQ8_9BACI</name>
<sequence length="58" mass="6877">MGSNTGVTFQVRISDYEEGIKWYEKLFSRKPDFVPHEDFAEGKSHKMHGFRLQKDSRQ</sequence>
<dbReference type="Proteomes" id="UP000830326">
    <property type="component" value="Chromosome"/>
</dbReference>
<organism evidence="1 2">
    <name type="scientific">Halobacillus amylolyticus</name>
    <dbReference type="NCBI Taxonomy" id="2932259"/>
    <lineage>
        <taxon>Bacteria</taxon>
        <taxon>Bacillati</taxon>
        <taxon>Bacillota</taxon>
        <taxon>Bacilli</taxon>
        <taxon>Bacillales</taxon>
        <taxon>Bacillaceae</taxon>
        <taxon>Halobacillus</taxon>
    </lineage>
</organism>
<protein>
    <recommendedName>
        <fullName evidence="3">Glyoxalase/fosfomycin resistance/dioxygenase domain-containing protein</fullName>
    </recommendedName>
</protein>
<evidence type="ECO:0008006" key="3">
    <source>
        <dbReference type="Google" id="ProtNLM"/>
    </source>
</evidence>
<reference evidence="1" key="1">
    <citation type="submission" date="2022-04" db="EMBL/GenBank/DDBJ databases">
        <title>Halobacillus sp. isolated from saltern.</title>
        <authorList>
            <person name="Won M."/>
            <person name="Lee C.-M."/>
            <person name="Woen H.-Y."/>
            <person name="Kwon S.-W."/>
        </authorList>
    </citation>
    <scope>NUCLEOTIDE SEQUENCE</scope>
    <source>
        <strain evidence="1">SSHM10-5</strain>
    </source>
</reference>
<proteinExistence type="predicted"/>
<accession>A0ABY4HFQ8</accession>
<dbReference type="RefSeq" id="WP_245035524.1">
    <property type="nucleotide sequence ID" value="NZ_CP095075.1"/>
</dbReference>